<dbReference type="NCBIfam" id="NF041681">
    <property type="entry name" value="HGxxPAAW"/>
    <property type="match status" value="1"/>
</dbReference>
<dbReference type="EMBL" id="CP108110">
    <property type="protein sequence ID" value="WUQ85555.1"/>
    <property type="molecule type" value="Genomic_DNA"/>
</dbReference>
<name>A0ABZ1U2X6_9ACTN</name>
<keyword evidence="2" id="KW-0472">Membrane</keyword>
<reference evidence="3" key="1">
    <citation type="submission" date="2022-10" db="EMBL/GenBank/DDBJ databases">
        <title>The complete genomes of actinobacterial strains from the NBC collection.</title>
        <authorList>
            <person name="Joergensen T.S."/>
            <person name="Alvarez Arevalo M."/>
            <person name="Sterndorff E.B."/>
            <person name="Faurdal D."/>
            <person name="Vuksanovic O."/>
            <person name="Mourched A.-S."/>
            <person name="Charusanti P."/>
            <person name="Shaw S."/>
            <person name="Blin K."/>
            <person name="Weber T."/>
        </authorList>
    </citation>
    <scope>NUCLEOTIDE SEQUENCE</scope>
    <source>
        <strain evidence="3">NBC_00222</strain>
    </source>
</reference>
<evidence type="ECO:0000313" key="4">
    <source>
        <dbReference type="Proteomes" id="UP001432222"/>
    </source>
</evidence>
<feature type="compositionally biased region" description="Basic and acidic residues" evidence="1">
    <location>
        <begin position="72"/>
        <end position="87"/>
    </location>
</feature>
<sequence>MGAHADHDMGHTVAGWTGTAVVTLGFAVAGAAFVAGSGPGLWAGAALILLGAVAAWTLHLAGRGKATGPRPPELRHWRTPDPAGRHGHPDCLGCRLAGRRAARAAVPAPAHAPVVAAAPTAAPAPGTSARA</sequence>
<dbReference type="RefSeq" id="WP_328956306.1">
    <property type="nucleotide sequence ID" value="NZ_CP108110.1"/>
</dbReference>
<feature type="transmembrane region" description="Helical" evidence="2">
    <location>
        <begin position="41"/>
        <end position="61"/>
    </location>
</feature>
<keyword evidence="2" id="KW-0812">Transmembrane</keyword>
<proteinExistence type="predicted"/>
<protein>
    <submittedName>
        <fullName evidence="3">Uncharacterized protein</fullName>
    </submittedName>
</protein>
<dbReference type="Proteomes" id="UP001432222">
    <property type="component" value="Chromosome"/>
</dbReference>
<evidence type="ECO:0000313" key="3">
    <source>
        <dbReference type="EMBL" id="WUQ85555.1"/>
    </source>
</evidence>
<accession>A0ABZ1U2X6</accession>
<gene>
    <name evidence="3" type="ORF">OHA16_22875</name>
</gene>
<evidence type="ECO:0000256" key="1">
    <source>
        <dbReference type="SAM" id="MobiDB-lite"/>
    </source>
</evidence>
<evidence type="ECO:0000256" key="2">
    <source>
        <dbReference type="SAM" id="Phobius"/>
    </source>
</evidence>
<keyword evidence="2" id="KW-1133">Transmembrane helix</keyword>
<keyword evidence="4" id="KW-1185">Reference proteome</keyword>
<feature type="region of interest" description="Disordered" evidence="1">
    <location>
        <begin position="64"/>
        <end position="87"/>
    </location>
</feature>
<organism evidence="3 4">
    <name type="scientific">Kitasatospora purpeofusca</name>
    <dbReference type="NCBI Taxonomy" id="67352"/>
    <lineage>
        <taxon>Bacteria</taxon>
        <taxon>Bacillati</taxon>
        <taxon>Actinomycetota</taxon>
        <taxon>Actinomycetes</taxon>
        <taxon>Kitasatosporales</taxon>
        <taxon>Streptomycetaceae</taxon>
        <taxon>Kitasatospora</taxon>
    </lineage>
</organism>
<feature type="transmembrane region" description="Helical" evidence="2">
    <location>
        <begin position="12"/>
        <end position="35"/>
    </location>
</feature>